<dbReference type="HOGENOM" id="CLU_123170_2_1_0"/>
<dbReference type="OrthoDB" id="9808176at2"/>
<feature type="domain" description="HEPN" evidence="1">
    <location>
        <begin position="9"/>
        <end position="120"/>
    </location>
</feature>
<reference evidence="2 3" key="1">
    <citation type="journal article" date="2009" name="PLoS ONE">
        <title>Complete genome sequence of the aerobic CO-oxidizing thermophile Thermomicrobium roseum.</title>
        <authorList>
            <person name="Wu D."/>
            <person name="Raymond J."/>
            <person name="Wu M."/>
            <person name="Chatterji S."/>
            <person name="Ren Q."/>
            <person name="Graham J.E."/>
            <person name="Bryant D.A."/>
            <person name="Robb F."/>
            <person name="Colman A."/>
            <person name="Tallon L.J."/>
            <person name="Badger J.H."/>
            <person name="Madupu R."/>
            <person name="Ward N.L."/>
            <person name="Eisen J.A."/>
        </authorList>
    </citation>
    <scope>NUCLEOTIDE SEQUENCE [LARGE SCALE GENOMIC DNA]</scope>
    <source>
        <strain evidence="3">ATCC 27502 / DSM 5159 / P-2</strain>
    </source>
</reference>
<evidence type="ECO:0000259" key="1">
    <source>
        <dbReference type="PROSITE" id="PS50910"/>
    </source>
</evidence>
<keyword evidence="3" id="KW-1185">Reference proteome</keyword>
<dbReference type="STRING" id="309801.trd_1978"/>
<dbReference type="KEGG" id="tro:trd_1978"/>
<sequence length="131" mass="14489">MANRGTDWLAQARRDLAHAERAHQAGDYEWAAFAAQQAAEKAVKGLLFGLGGEGWGHSVWRLLSGLAARLEVPEALLDAARRLDRHYILARYPNGFPAGLPGEYYTERDAAEAIVDARAIVEFCERAFPRP</sequence>
<dbReference type="Proteomes" id="UP000000447">
    <property type="component" value="Chromosome"/>
</dbReference>
<dbReference type="PROSITE" id="PS50910">
    <property type="entry name" value="HEPN"/>
    <property type="match status" value="1"/>
</dbReference>
<dbReference type="EMBL" id="CP001275">
    <property type="protein sequence ID" value="ACM05585.1"/>
    <property type="molecule type" value="Genomic_DNA"/>
</dbReference>
<protein>
    <submittedName>
        <fullName evidence="2">Putative HEPN domain</fullName>
    </submittedName>
</protein>
<dbReference type="Gene3D" id="1.20.120.330">
    <property type="entry name" value="Nucleotidyltransferases domain 2"/>
    <property type="match status" value="1"/>
</dbReference>
<dbReference type="SUPFAM" id="SSF81593">
    <property type="entry name" value="Nucleotidyltransferase substrate binding subunit/domain"/>
    <property type="match status" value="1"/>
</dbReference>
<dbReference type="eggNOG" id="COG2250">
    <property type="taxonomic scope" value="Bacteria"/>
</dbReference>
<proteinExistence type="predicted"/>
<dbReference type="RefSeq" id="WP_015922919.1">
    <property type="nucleotide sequence ID" value="NC_011959.1"/>
</dbReference>
<gene>
    <name evidence="2" type="ordered locus">trd_1978</name>
</gene>
<dbReference type="Pfam" id="PF05168">
    <property type="entry name" value="HEPN"/>
    <property type="match status" value="1"/>
</dbReference>
<accession>B9L2T5</accession>
<name>B9L2T5_THERP</name>
<evidence type="ECO:0000313" key="3">
    <source>
        <dbReference type="Proteomes" id="UP000000447"/>
    </source>
</evidence>
<dbReference type="InterPro" id="IPR007842">
    <property type="entry name" value="HEPN_dom"/>
</dbReference>
<organism evidence="2 3">
    <name type="scientific">Thermomicrobium roseum (strain ATCC 27502 / DSM 5159 / P-2)</name>
    <dbReference type="NCBI Taxonomy" id="309801"/>
    <lineage>
        <taxon>Bacteria</taxon>
        <taxon>Pseudomonadati</taxon>
        <taxon>Thermomicrobiota</taxon>
        <taxon>Thermomicrobia</taxon>
        <taxon>Thermomicrobiales</taxon>
        <taxon>Thermomicrobiaceae</taxon>
        <taxon>Thermomicrobium</taxon>
    </lineage>
</organism>
<evidence type="ECO:0000313" key="2">
    <source>
        <dbReference type="EMBL" id="ACM05585.1"/>
    </source>
</evidence>
<dbReference type="SMART" id="SM00748">
    <property type="entry name" value="HEPN"/>
    <property type="match status" value="1"/>
</dbReference>
<dbReference type="AlphaFoldDB" id="B9L2T5"/>